<dbReference type="InterPro" id="IPR003609">
    <property type="entry name" value="Pan_app"/>
</dbReference>
<dbReference type="PANTHER" id="PTHR45713">
    <property type="entry name" value="FTP DOMAIN-CONTAINING PROTEIN"/>
    <property type="match status" value="1"/>
</dbReference>
<evidence type="ECO:0000259" key="8">
    <source>
        <dbReference type="SMART" id="SM00607"/>
    </source>
</evidence>
<dbReference type="GO" id="GO:0042806">
    <property type="term" value="F:fucose binding"/>
    <property type="evidence" value="ECO:0007669"/>
    <property type="project" value="UniProtKB-ARBA"/>
</dbReference>
<dbReference type="PANTHER" id="PTHR45713:SF6">
    <property type="entry name" value="F5_8 TYPE C DOMAIN-CONTAINING PROTEIN"/>
    <property type="match status" value="1"/>
</dbReference>
<proteinExistence type="inferred from homology"/>
<dbReference type="Gene3D" id="2.60.120.260">
    <property type="entry name" value="Galactose-binding domain-like"/>
    <property type="match status" value="1"/>
</dbReference>
<reference evidence="9" key="1">
    <citation type="submission" date="2021-03" db="EMBL/GenBank/DDBJ databases">
        <authorList>
            <person name="Bekaert M."/>
        </authorList>
    </citation>
    <scope>NUCLEOTIDE SEQUENCE</scope>
</reference>
<evidence type="ECO:0000256" key="2">
    <source>
        <dbReference type="ARBA" id="ARBA00010147"/>
    </source>
</evidence>
<evidence type="ECO:0000256" key="1">
    <source>
        <dbReference type="ARBA" id="ARBA00002219"/>
    </source>
</evidence>
<evidence type="ECO:0000313" key="9">
    <source>
        <dbReference type="EMBL" id="CAG2214840.1"/>
    </source>
</evidence>
<comment type="function">
    <text evidence="1">Acts as a defensive agent. Recognizes blood group fucosylated oligosaccharides including A, B, H and Lewis B-type antigens. Does not recognize Lewis A antigen and has low affinity for monovalent haptens.</text>
</comment>
<keyword evidence="5" id="KW-0430">Lectin</keyword>
<dbReference type="InterPro" id="IPR006585">
    <property type="entry name" value="FTP1"/>
</dbReference>
<dbReference type="Proteomes" id="UP000683360">
    <property type="component" value="Unassembled WGS sequence"/>
</dbReference>
<feature type="domain" description="Fucolectin tachylectin-4 pentraxin-1" evidence="8">
    <location>
        <begin position="28"/>
        <end position="203"/>
    </location>
</feature>
<protein>
    <recommendedName>
        <fullName evidence="8">Fucolectin tachylectin-4 pentraxin-1 domain-containing protein</fullName>
    </recommendedName>
</protein>
<dbReference type="GO" id="GO:0046872">
    <property type="term" value="F:metal ion binding"/>
    <property type="evidence" value="ECO:0007669"/>
    <property type="project" value="UniProtKB-KW"/>
</dbReference>
<dbReference type="AlphaFoldDB" id="A0A8S3S8X9"/>
<evidence type="ECO:0000256" key="3">
    <source>
        <dbReference type="ARBA" id="ARBA00011233"/>
    </source>
</evidence>
<dbReference type="GO" id="GO:0010185">
    <property type="term" value="P:regulation of cellular defense response"/>
    <property type="evidence" value="ECO:0007669"/>
    <property type="project" value="UniProtKB-ARBA"/>
</dbReference>
<evidence type="ECO:0000256" key="6">
    <source>
        <dbReference type="ARBA" id="ARBA00022837"/>
    </source>
</evidence>
<comment type="similarity">
    <text evidence="2">Belongs to the fucolectin family.</text>
</comment>
<keyword evidence="6" id="KW-0106">Calcium</keyword>
<name>A0A8S3S8X9_MYTED</name>
<dbReference type="SUPFAM" id="SSF57414">
    <property type="entry name" value="Hairpin loop containing domain-like"/>
    <property type="match status" value="1"/>
</dbReference>
<organism evidence="9 10">
    <name type="scientific">Mytilus edulis</name>
    <name type="common">Blue mussel</name>
    <dbReference type="NCBI Taxonomy" id="6550"/>
    <lineage>
        <taxon>Eukaryota</taxon>
        <taxon>Metazoa</taxon>
        <taxon>Spiralia</taxon>
        <taxon>Lophotrochozoa</taxon>
        <taxon>Mollusca</taxon>
        <taxon>Bivalvia</taxon>
        <taxon>Autobranchia</taxon>
        <taxon>Pteriomorphia</taxon>
        <taxon>Mytilida</taxon>
        <taxon>Mytiloidea</taxon>
        <taxon>Mytilidae</taxon>
        <taxon>Mytilinae</taxon>
        <taxon>Mytilus</taxon>
    </lineage>
</organism>
<gene>
    <name evidence="9" type="ORF">MEDL_28678</name>
</gene>
<dbReference type="Pfam" id="PF00024">
    <property type="entry name" value="PAN_1"/>
    <property type="match status" value="1"/>
</dbReference>
<dbReference type="Pfam" id="PF22633">
    <property type="entry name" value="F5_F8_type_C_2"/>
    <property type="match status" value="1"/>
</dbReference>
<dbReference type="InterPro" id="IPR008979">
    <property type="entry name" value="Galactose-bd-like_sf"/>
</dbReference>
<dbReference type="OrthoDB" id="6049351at2759"/>
<dbReference type="Gene3D" id="3.50.4.10">
    <property type="entry name" value="Hepatocyte Growth Factor"/>
    <property type="match status" value="1"/>
</dbReference>
<evidence type="ECO:0000256" key="5">
    <source>
        <dbReference type="ARBA" id="ARBA00022734"/>
    </source>
</evidence>
<dbReference type="EMBL" id="CAJPWZ010001427">
    <property type="protein sequence ID" value="CAG2214840.1"/>
    <property type="molecule type" value="Genomic_DNA"/>
</dbReference>
<comment type="subunit">
    <text evidence="3">Homotrimer.</text>
</comment>
<keyword evidence="10" id="KW-1185">Reference proteome</keyword>
<dbReference type="SMART" id="SM00607">
    <property type="entry name" value="FTP"/>
    <property type="match status" value="1"/>
</dbReference>
<evidence type="ECO:0000313" key="10">
    <source>
        <dbReference type="Proteomes" id="UP000683360"/>
    </source>
</evidence>
<comment type="caution">
    <text evidence="9">The sequence shown here is derived from an EMBL/GenBank/DDBJ whole genome shotgun (WGS) entry which is preliminary data.</text>
</comment>
<dbReference type="GO" id="GO:0001868">
    <property type="term" value="P:regulation of complement activation, lectin pathway"/>
    <property type="evidence" value="ECO:0007669"/>
    <property type="project" value="UniProtKB-ARBA"/>
</dbReference>
<keyword evidence="4" id="KW-0479">Metal-binding</keyword>
<sequence>MQWSQLGILLDKDVLGLIYLILLCESTDANIALKKPTKLSSIYDPKINEGFDYICCNSTYAVDGDRRGTPVNYNFYCAHTDIVDNEKPWWAVDLQNVYTITGVEIFGRTDGRHSIFICILFPADDLANFDVEIIMPTCTCSHWNNLEEGDEINCHFQETESQRITVNCPPNTAGRYVKIKRRDEYRLVICEVEVYGNPKYRVDESGFAGTVTTYACGKIGYGYVGPDLGTSIAQSNIQCMSTCITKTGCSAAEYDKKTQVCTLKGECLNATPASLYPDINKNVFLIQ</sequence>
<accession>A0A8S3S8X9</accession>
<evidence type="ECO:0000256" key="4">
    <source>
        <dbReference type="ARBA" id="ARBA00022723"/>
    </source>
</evidence>
<dbReference type="InterPro" id="IPR051941">
    <property type="entry name" value="BG_Antigen-Binding_Lectin"/>
</dbReference>
<keyword evidence="7" id="KW-1015">Disulfide bond</keyword>
<evidence type="ECO:0000256" key="7">
    <source>
        <dbReference type="ARBA" id="ARBA00023157"/>
    </source>
</evidence>
<dbReference type="SUPFAM" id="SSF49785">
    <property type="entry name" value="Galactose-binding domain-like"/>
    <property type="match status" value="1"/>
</dbReference>